<name>A0A173S2I1_9FIRM</name>
<feature type="domain" description="CobQ/CobB/MinD/ParA nucleotide binding" evidence="7">
    <location>
        <begin position="6"/>
        <end position="183"/>
    </location>
</feature>
<keyword evidence="3" id="KW-0547">Nucleotide-binding</keyword>
<dbReference type="Pfam" id="PF07685">
    <property type="entry name" value="GATase_3"/>
    <property type="match status" value="1"/>
</dbReference>
<reference evidence="9 10" key="1">
    <citation type="submission" date="2015-09" db="EMBL/GenBank/DDBJ databases">
        <authorList>
            <consortium name="Pathogen Informatics"/>
        </authorList>
    </citation>
    <scope>NUCLEOTIDE SEQUENCE [LARGE SCALE GENOMIC DNA]</scope>
    <source>
        <strain evidence="9 10">2789STDY5834961</strain>
    </source>
</reference>
<dbReference type="Gene3D" id="3.40.50.300">
    <property type="entry name" value="P-loop containing nucleotide triphosphate hydrolases"/>
    <property type="match status" value="1"/>
</dbReference>
<dbReference type="GO" id="GO:0042242">
    <property type="term" value="F:cobyrinic acid a,c-diamide synthase activity"/>
    <property type="evidence" value="ECO:0007669"/>
    <property type="project" value="InterPro"/>
</dbReference>
<evidence type="ECO:0000313" key="10">
    <source>
        <dbReference type="Proteomes" id="UP000095597"/>
    </source>
</evidence>
<evidence type="ECO:0000256" key="6">
    <source>
        <dbReference type="ARBA" id="ARBA00022962"/>
    </source>
</evidence>
<dbReference type="Pfam" id="PF01656">
    <property type="entry name" value="CbiA"/>
    <property type="match status" value="1"/>
</dbReference>
<keyword evidence="5" id="KW-0460">Magnesium</keyword>
<dbReference type="CDD" id="cd03130">
    <property type="entry name" value="GATase1_CobB"/>
    <property type="match status" value="1"/>
</dbReference>
<dbReference type="InterPro" id="IPR027417">
    <property type="entry name" value="P-loop_NTPase"/>
</dbReference>
<dbReference type="PANTHER" id="PTHR43873:SF1">
    <property type="entry name" value="COBYRINATE A,C-DIAMIDE SYNTHASE"/>
    <property type="match status" value="1"/>
</dbReference>
<sequence>MKLPRILITAMRSGAGKTMLTCGILKAMKMQEINPASFKCGPDYIDPMFHKTVIGISSYNLDSFLCGENGVREILKKNGAGADISVMEGVMGYYDGIAGISSEASAYDIARITDTPAVMILDCKGLSVSAVPCIQGFLHYKEDSRIKGVILNRLSPMMYGRMKEMIEVQTGIKVYGYVPVMKDCALESRYLGLKLPKERKDTEDKLTRLGEQILKSVDIAGLLELAENAPELQEKKTQGYTSEMVENLAENAQYSTESVRTKDTVRIGLASDDAFCFFYQDNLELLQEMGAELIPFSPLYDKQIPEKLSGLLFYGGYPELYAEELSKNESMKTSIKKALNGGMPCIAECGGFMYLQEYIRDESGTEFPMVGFLEGKSYPTGSLKRFGYVTLTGGRIFGKEAGGIPAHEFHYYDSEVCGEAFLAEKPMSNRSWKCMISTDTVLAGYPHIHYYGNEKITENFLEQCRRCREQEKRAGERDRT</sequence>
<dbReference type="InterPro" id="IPR004484">
    <property type="entry name" value="CbiA/CobB_synth"/>
</dbReference>
<accession>A0A173S2I1</accession>
<evidence type="ECO:0000256" key="5">
    <source>
        <dbReference type="ARBA" id="ARBA00022842"/>
    </source>
</evidence>
<dbReference type="OrthoDB" id="9764035at2"/>
<keyword evidence="6" id="KW-0315">Glutamine amidotransferase</keyword>
<dbReference type="SUPFAM" id="SSF52540">
    <property type="entry name" value="P-loop containing nucleoside triphosphate hydrolases"/>
    <property type="match status" value="1"/>
</dbReference>
<evidence type="ECO:0000313" key="9">
    <source>
        <dbReference type="EMBL" id="CUM83558.1"/>
    </source>
</evidence>
<dbReference type="InterPro" id="IPR029062">
    <property type="entry name" value="Class_I_gatase-like"/>
</dbReference>
<dbReference type="PROSITE" id="PS51274">
    <property type="entry name" value="GATASE_COBBQ"/>
    <property type="match status" value="1"/>
</dbReference>
<dbReference type="GO" id="GO:0005524">
    <property type="term" value="F:ATP binding"/>
    <property type="evidence" value="ECO:0007669"/>
    <property type="project" value="UniProtKB-KW"/>
</dbReference>
<dbReference type="NCBIfam" id="NF002204">
    <property type="entry name" value="PRK01077.1"/>
    <property type="match status" value="1"/>
</dbReference>
<dbReference type="PANTHER" id="PTHR43873">
    <property type="entry name" value="COBYRINATE A,C-DIAMIDE SYNTHASE"/>
    <property type="match status" value="1"/>
</dbReference>
<evidence type="ECO:0000256" key="4">
    <source>
        <dbReference type="ARBA" id="ARBA00022840"/>
    </source>
</evidence>
<evidence type="ECO:0000259" key="8">
    <source>
        <dbReference type="Pfam" id="PF07685"/>
    </source>
</evidence>
<organism evidence="9 10">
    <name type="scientific">Dorea longicatena</name>
    <dbReference type="NCBI Taxonomy" id="88431"/>
    <lineage>
        <taxon>Bacteria</taxon>
        <taxon>Bacillati</taxon>
        <taxon>Bacillota</taxon>
        <taxon>Clostridia</taxon>
        <taxon>Lachnospirales</taxon>
        <taxon>Lachnospiraceae</taxon>
        <taxon>Dorea</taxon>
    </lineage>
</organism>
<dbReference type="EMBL" id="CYXO01000003">
    <property type="protein sequence ID" value="CUM83558.1"/>
    <property type="molecule type" value="Genomic_DNA"/>
</dbReference>
<dbReference type="Gene3D" id="3.40.50.880">
    <property type="match status" value="1"/>
</dbReference>
<evidence type="ECO:0000256" key="1">
    <source>
        <dbReference type="ARBA" id="ARBA00001946"/>
    </source>
</evidence>
<dbReference type="InterPro" id="IPR002586">
    <property type="entry name" value="CobQ/CobB/MinD/ParA_Nub-bd_dom"/>
</dbReference>
<feature type="domain" description="CobB/CobQ-like glutamine amidotransferase" evidence="8">
    <location>
        <begin position="266"/>
        <end position="451"/>
    </location>
</feature>
<dbReference type="NCBIfam" id="TIGR00379">
    <property type="entry name" value="cobB"/>
    <property type="match status" value="1"/>
</dbReference>
<proteinExistence type="predicted"/>
<gene>
    <name evidence="9" type="primary">cobB_1</name>
    <name evidence="9" type="ORF">ERS852573_00761</name>
</gene>
<dbReference type="SUPFAM" id="SSF52317">
    <property type="entry name" value="Class I glutamine amidotransferase-like"/>
    <property type="match status" value="1"/>
</dbReference>
<keyword evidence="2" id="KW-0436">Ligase</keyword>
<comment type="cofactor">
    <cofactor evidence="1">
        <name>Mg(2+)</name>
        <dbReference type="ChEBI" id="CHEBI:18420"/>
    </cofactor>
</comment>
<keyword evidence="4" id="KW-0067">ATP-binding</keyword>
<dbReference type="RefSeq" id="WP_055213707.1">
    <property type="nucleotide sequence ID" value="NZ_CYXO01000003.1"/>
</dbReference>
<dbReference type="InterPro" id="IPR011698">
    <property type="entry name" value="GATase_3"/>
</dbReference>
<protein>
    <submittedName>
        <fullName evidence="9">Cobyrinic acid A,C-diamide synthase</fullName>
    </submittedName>
</protein>
<evidence type="ECO:0000256" key="2">
    <source>
        <dbReference type="ARBA" id="ARBA00022598"/>
    </source>
</evidence>
<dbReference type="Proteomes" id="UP000095597">
    <property type="component" value="Unassembled WGS sequence"/>
</dbReference>
<evidence type="ECO:0000256" key="3">
    <source>
        <dbReference type="ARBA" id="ARBA00022741"/>
    </source>
</evidence>
<evidence type="ECO:0000259" key="7">
    <source>
        <dbReference type="Pfam" id="PF01656"/>
    </source>
</evidence>
<dbReference type="AlphaFoldDB" id="A0A173S2I1"/>